<dbReference type="InterPro" id="IPR002052">
    <property type="entry name" value="DNA_methylase_N6_adenine_CS"/>
</dbReference>
<comment type="caution">
    <text evidence="3">The sequence shown here is derived from an EMBL/GenBank/DDBJ whole genome shotgun (WGS) entry which is preliminary data.</text>
</comment>
<dbReference type="Proteomes" id="UP001474120">
    <property type="component" value="Unassembled WGS sequence"/>
</dbReference>
<proteinExistence type="predicted"/>
<reference evidence="3 4" key="1">
    <citation type="submission" date="2024-04" db="EMBL/GenBank/DDBJ databases">
        <title>whole genome sequencing of Lutimonas vermicola strain IMCC1616.</title>
        <authorList>
            <person name="Bae S.S."/>
        </authorList>
    </citation>
    <scope>NUCLEOTIDE SEQUENCE [LARGE SCALE GENOMIC DNA]</scope>
    <source>
        <strain evidence="3 4">IMCC1616</strain>
    </source>
</reference>
<dbReference type="InterPro" id="IPR004398">
    <property type="entry name" value="RNA_MeTrfase_RsmD"/>
</dbReference>
<dbReference type="EMBL" id="JBCDNA010000001">
    <property type="protein sequence ID" value="MEL4455157.1"/>
    <property type="molecule type" value="Genomic_DNA"/>
</dbReference>
<dbReference type="GO" id="GO:0008168">
    <property type="term" value="F:methyltransferase activity"/>
    <property type="evidence" value="ECO:0007669"/>
    <property type="project" value="UniProtKB-KW"/>
</dbReference>
<evidence type="ECO:0000313" key="3">
    <source>
        <dbReference type="EMBL" id="MEL4455157.1"/>
    </source>
</evidence>
<dbReference type="InterPro" id="IPR029063">
    <property type="entry name" value="SAM-dependent_MTases_sf"/>
</dbReference>
<organism evidence="3 4">
    <name type="scientific">Lutimonas vermicola</name>
    <dbReference type="NCBI Taxonomy" id="414288"/>
    <lineage>
        <taxon>Bacteria</taxon>
        <taxon>Pseudomonadati</taxon>
        <taxon>Bacteroidota</taxon>
        <taxon>Flavobacteriia</taxon>
        <taxon>Flavobacteriales</taxon>
        <taxon>Flavobacteriaceae</taxon>
        <taxon>Lutimonas</taxon>
    </lineage>
</organism>
<dbReference type="SUPFAM" id="SSF53335">
    <property type="entry name" value="S-adenosyl-L-methionine-dependent methyltransferases"/>
    <property type="match status" value="1"/>
</dbReference>
<dbReference type="PANTHER" id="PTHR43542:SF1">
    <property type="entry name" value="METHYLTRANSFERASE"/>
    <property type="match status" value="1"/>
</dbReference>
<evidence type="ECO:0000256" key="1">
    <source>
        <dbReference type="ARBA" id="ARBA00022603"/>
    </source>
</evidence>
<dbReference type="GO" id="GO:0032259">
    <property type="term" value="P:methylation"/>
    <property type="evidence" value="ECO:0007669"/>
    <property type="project" value="UniProtKB-KW"/>
</dbReference>
<dbReference type="CDD" id="cd02440">
    <property type="entry name" value="AdoMet_MTases"/>
    <property type="match status" value="1"/>
</dbReference>
<protein>
    <submittedName>
        <fullName evidence="3">RsmD family RNA methyltransferase</fullName>
    </submittedName>
</protein>
<dbReference type="PIRSF" id="PIRSF004553">
    <property type="entry name" value="CHP00095"/>
    <property type="match status" value="1"/>
</dbReference>
<keyword evidence="2" id="KW-0808">Transferase</keyword>
<name>A0ABU9L0N7_9FLAO</name>
<dbReference type="RefSeq" id="WP_342158939.1">
    <property type="nucleotide sequence ID" value="NZ_JBCDNA010000001.1"/>
</dbReference>
<accession>A0ABU9L0N7</accession>
<evidence type="ECO:0000256" key="2">
    <source>
        <dbReference type="ARBA" id="ARBA00022679"/>
    </source>
</evidence>
<dbReference type="PANTHER" id="PTHR43542">
    <property type="entry name" value="METHYLTRANSFERASE"/>
    <property type="match status" value="1"/>
</dbReference>
<dbReference type="PROSITE" id="PS00092">
    <property type="entry name" value="N6_MTASE"/>
    <property type="match status" value="1"/>
</dbReference>
<gene>
    <name evidence="3" type="ORF">AABB81_04570</name>
</gene>
<sequence>MRIVSGKFRGRRITAPNNLPVRPTTDMAKEALFNILNNSYYLDQVSVLDLFAGIGSICFEFASRGCTDIVAVDAHQGCIKFLEKTNTDLEAGVMIVKSDAYAFLERSARTFDIIFADPPYDMDIEYFNRLLSLVFDRGLLKEEGVLIIEHSKQTDLSEHPHFERSRKYGSNIFSFFNA</sequence>
<dbReference type="Pfam" id="PF03602">
    <property type="entry name" value="Cons_hypoth95"/>
    <property type="match status" value="1"/>
</dbReference>
<keyword evidence="4" id="KW-1185">Reference proteome</keyword>
<keyword evidence="1 3" id="KW-0489">Methyltransferase</keyword>
<dbReference type="Gene3D" id="3.40.50.150">
    <property type="entry name" value="Vaccinia Virus protein VP39"/>
    <property type="match status" value="1"/>
</dbReference>
<evidence type="ECO:0000313" key="4">
    <source>
        <dbReference type="Proteomes" id="UP001474120"/>
    </source>
</evidence>